<feature type="binding site" description="axial binding residue" evidence="5">
    <location>
        <position position="478"/>
    </location>
    <ligand>
        <name>heme</name>
        <dbReference type="ChEBI" id="CHEBI:30413"/>
    </ligand>
    <ligandPart>
        <name>Fe</name>
        <dbReference type="ChEBI" id="CHEBI:18248"/>
    </ligandPart>
</feature>
<accession>A0A9Q9AF68</accession>
<dbReference type="Pfam" id="PF00067">
    <property type="entry name" value="p450"/>
    <property type="match status" value="1"/>
</dbReference>
<dbReference type="AlphaFoldDB" id="A0A9Q9AF68"/>
<organism evidence="7 8">
    <name type="scientific">Septoria linicola</name>
    <dbReference type="NCBI Taxonomy" id="215465"/>
    <lineage>
        <taxon>Eukaryota</taxon>
        <taxon>Fungi</taxon>
        <taxon>Dikarya</taxon>
        <taxon>Ascomycota</taxon>
        <taxon>Pezizomycotina</taxon>
        <taxon>Dothideomycetes</taxon>
        <taxon>Dothideomycetidae</taxon>
        <taxon>Mycosphaerellales</taxon>
        <taxon>Mycosphaerellaceae</taxon>
        <taxon>Septoria</taxon>
    </lineage>
</organism>
<gene>
    <name evidence="7" type="ORF">Slin15195_G016530</name>
</gene>
<dbReference type="InterPro" id="IPR050121">
    <property type="entry name" value="Cytochrome_P450_monoxygenase"/>
</dbReference>
<comment type="cofactor">
    <cofactor evidence="1 5">
        <name>heme</name>
        <dbReference type="ChEBI" id="CHEBI:30413"/>
    </cofactor>
</comment>
<evidence type="ECO:0000256" key="1">
    <source>
        <dbReference type="ARBA" id="ARBA00001971"/>
    </source>
</evidence>
<dbReference type="PANTHER" id="PTHR24305">
    <property type="entry name" value="CYTOCHROME P450"/>
    <property type="match status" value="1"/>
</dbReference>
<dbReference type="InterPro" id="IPR036396">
    <property type="entry name" value="Cyt_P450_sf"/>
</dbReference>
<dbReference type="CDD" id="cd11060">
    <property type="entry name" value="CYP57A1-like"/>
    <property type="match status" value="1"/>
</dbReference>
<protein>
    <submittedName>
        <fullName evidence="7">Cytochrome P450</fullName>
    </submittedName>
</protein>
<dbReference type="EMBL" id="CP099418">
    <property type="protein sequence ID" value="USW48334.1"/>
    <property type="molecule type" value="Genomic_DNA"/>
</dbReference>
<dbReference type="InterPro" id="IPR002403">
    <property type="entry name" value="Cyt_P450_E_grp-IV"/>
</dbReference>
<feature type="transmembrane region" description="Helical" evidence="6">
    <location>
        <begin position="6"/>
        <end position="24"/>
    </location>
</feature>
<keyword evidence="8" id="KW-1185">Reference proteome</keyword>
<dbReference type="Proteomes" id="UP001056384">
    <property type="component" value="Chromosome 1"/>
</dbReference>
<dbReference type="PANTHER" id="PTHR24305:SF168">
    <property type="entry name" value="P450, PUTATIVE (EUROFUNG)-RELATED"/>
    <property type="match status" value="1"/>
</dbReference>
<dbReference type="PRINTS" id="PR00385">
    <property type="entry name" value="P450"/>
</dbReference>
<comment type="similarity">
    <text evidence="2">Belongs to the cytochrome P450 family.</text>
</comment>
<dbReference type="GO" id="GO:0005506">
    <property type="term" value="F:iron ion binding"/>
    <property type="evidence" value="ECO:0007669"/>
    <property type="project" value="InterPro"/>
</dbReference>
<keyword evidence="6" id="KW-1133">Transmembrane helix</keyword>
<evidence type="ECO:0000256" key="5">
    <source>
        <dbReference type="PIRSR" id="PIRSR602403-1"/>
    </source>
</evidence>
<reference evidence="7" key="1">
    <citation type="submission" date="2022-06" db="EMBL/GenBank/DDBJ databases">
        <title>Complete genome sequences of two strains of the flax pathogen Septoria linicola.</title>
        <authorList>
            <person name="Lapalu N."/>
            <person name="Simon A."/>
            <person name="Demenou B."/>
            <person name="Paumier D."/>
            <person name="Guillot M.-P."/>
            <person name="Gout L."/>
            <person name="Valade R."/>
        </authorList>
    </citation>
    <scope>NUCLEOTIDE SEQUENCE</scope>
    <source>
        <strain evidence="7">SE15195</strain>
    </source>
</reference>
<dbReference type="Gene3D" id="1.10.630.10">
    <property type="entry name" value="Cytochrome P450"/>
    <property type="match status" value="1"/>
</dbReference>
<dbReference type="GO" id="GO:0020037">
    <property type="term" value="F:heme binding"/>
    <property type="evidence" value="ECO:0007669"/>
    <property type="project" value="InterPro"/>
</dbReference>
<keyword evidence="4 5" id="KW-0408">Iron</keyword>
<evidence type="ECO:0000256" key="2">
    <source>
        <dbReference type="ARBA" id="ARBA00010617"/>
    </source>
</evidence>
<dbReference type="GO" id="GO:0004497">
    <property type="term" value="F:monooxygenase activity"/>
    <property type="evidence" value="ECO:0007669"/>
    <property type="project" value="InterPro"/>
</dbReference>
<evidence type="ECO:0000313" key="8">
    <source>
        <dbReference type="Proteomes" id="UP001056384"/>
    </source>
</evidence>
<sequence>MPLSIQLWTSIFIVPIVLYVLSWLQSYLRLSHIPGPRGWGWSVFPWVRLHFKPDLMAQYNELSKKYGPLVRVAPNTLITSDADVIRKMSAVQSPYRRSMAYYAMRLNPGKDHVFSTLDENMHNSLRKKMSAGYSGKENLTLEADIDGAILELCQLIDRKYISTAGEQKPMDLARKIGYCVLDIISKASFDNKFHDLRDDRDNYGYIAEIEKLFPNITWTAPIPGMLKFFTDIGLLQYAASQADGSMGVEKVKRLAHAQVEKRFEADGTPKADMRSDMLGSFIRHGLTLEEAKEESVLNLTAGSDTASSTMRAILLNVITSPRIHRILTAEIDEAISKGLIASTGGVISDTEAKELPYLQATIKEGLRWYPAVAAELSKLTPPQGDTICGYFVPGGTKVGCSTLAIHRSEKLFGPDPNTFRPERWLLSPKASQTEVHISESAKWSPPPTHPLGHETNPTRLYAMLRNNDLVFGSGRMQCLGKPVALMELNKIFVELLRRYEFDLMNVLEPWQAQCCGTHIQHDMWVTVRRRS</sequence>
<evidence type="ECO:0000256" key="4">
    <source>
        <dbReference type="ARBA" id="ARBA00023004"/>
    </source>
</evidence>
<keyword evidence="6" id="KW-0472">Membrane</keyword>
<evidence type="ECO:0000256" key="3">
    <source>
        <dbReference type="ARBA" id="ARBA00022723"/>
    </source>
</evidence>
<proteinExistence type="inferred from homology"/>
<dbReference type="GO" id="GO:0016705">
    <property type="term" value="F:oxidoreductase activity, acting on paired donors, with incorporation or reduction of molecular oxygen"/>
    <property type="evidence" value="ECO:0007669"/>
    <property type="project" value="InterPro"/>
</dbReference>
<dbReference type="SUPFAM" id="SSF48264">
    <property type="entry name" value="Cytochrome P450"/>
    <property type="match status" value="1"/>
</dbReference>
<evidence type="ECO:0000256" key="6">
    <source>
        <dbReference type="SAM" id="Phobius"/>
    </source>
</evidence>
<name>A0A9Q9AF68_9PEZI</name>
<keyword evidence="6" id="KW-0812">Transmembrane</keyword>
<evidence type="ECO:0000313" key="7">
    <source>
        <dbReference type="EMBL" id="USW48334.1"/>
    </source>
</evidence>
<keyword evidence="5" id="KW-0349">Heme</keyword>
<keyword evidence="3 5" id="KW-0479">Metal-binding</keyword>
<dbReference type="PRINTS" id="PR00465">
    <property type="entry name" value="EP450IV"/>
</dbReference>
<dbReference type="InterPro" id="IPR001128">
    <property type="entry name" value="Cyt_P450"/>
</dbReference>